<protein>
    <submittedName>
        <fullName evidence="2">Uncharacterized protein</fullName>
    </submittedName>
</protein>
<accession>A0ABQ8SLI8</accession>
<gene>
    <name evidence="2" type="ORF">ANN_23439</name>
</gene>
<dbReference type="Proteomes" id="UP001148838">
    <property type="component" value="Unassembled WGS sequence"/>
</dbReference>
<organism evidence="2 3">
    <name type="scientific">Periplaneta americana</name>
    <name type="common">American cockroach</name>
    <name type="synonym">Blatta americana</name>
    <dbReference type="NCBI Taxonomy" id="6978"/>
    <lineage>
        <taxon>Eukaryota</taxon>
        <taxon>Metazoa</taxon>
        <taxon>Ecdysozoa</taxon>
        <taxon>Arthropoda</taxon>
        <taxon>Hexapoda</taxon>
        <taxon>Insecta</taxon>
        <taxon>Pterygota</taxon>
        <taxon>Neoptera</taxon>
        <taxon>Polyneoptera</taxon>
        <taxon>Dictyoptera</taxon>
        <taxon>Blattodea</taxon>
        <taxon>Blattoidea</taxon>
        <taxon>Blattidae</taxon>
        <taxon>Blattinae</taxon>
        <taxon>Periplaneta</taxon>
    </lineage>
</organism>
<keyword evidence="3" id="KW-1185">Reference proteome</keyword>
<name>A0ABQ8SLI8_PERAM</name>
<evidence type="ECO:0000313" key="3">
    <source>
        <dbReference type="Proteomes" id="UP001148838"/>
    </source>
</evidence>
<evidence type="ECO:0000313" key="2">
    <source>
        <dbReference type="EMBL" id="KAJ4434868.1"/>
    </source>
</evidence>
<evidence type="ECO:0000256" key="1">
    <source>
        <dbReference type="SAM" id="MobiDB-lite"/>
    </source>
</evidence>
<reference evidence="2 3" key="1">
    <citation type="journal article" date="2022" name="Allergy">
        <title>Genome assembly and annotation of Periplaneta americana reveal a comprehensive cockroach allergen profile.</title>
        <authorList>
            <person name="Wang L."/>
            <person name="Xiong Q."/>
            <person name="Saelim N."/>
            <person name="Wang L."/>
            <person name="Nong W."/>
            <person name="Wan A.T."/>
            <person name="Shi M."/>
            <person name="Liu X."/>
            <person name="Cao Q."/>
            <person name="Hui J.H.L."/>
            <person name="Sookrung N."/>
            <person name="Leung T.F."/>
            <person name="Tungtrongchitr A."/>
            <person name="Tsui S.K.W."/>
        </authorList>
    </citation>
    <scope>NUCLEOTIDE SEQUENCE [LARGE SCALE GENOMIC DNA]</scope>
    <source>
        <strain evidence="2">PWHHKU_190912</strain>
    </source>
</reference>
<proteinExistence type="predicted"/>
<comment type="caution">
    <text evidence="2">The sequence shown here is derived from an EMBL/GenBank/DDBJ whole genome shotgun (WGS) entry which is preliminary data.</text>
</comment>
<dbReference type="EMBL" id="JAJSOF020000025">
    <property type="protein sequence ID" value="KAJ4434868.1"/>
    <property type="molecule type" value="Genomic_DNA"/>
</dbReference>
<feature type="region of interest" description="Disordered" evidence="1">
    <location>
        <begin position="47"/>
        <end position="68"/>
    </location>
</feature>
<sequence length="139" mass="15755">MVKMADETYDVIEVSTINLVKIAEGSNKLKKELKEEILQSLLQNRATENYTPGGNNTTATDKNDEITNNNPVIQKLTQKVESLTDFLQNKLNATIEMKIQNATQKLKPPAQRPPVMTEQKERIVETTHHITAEKKSSRH</sequence>